<dbReference type="InterPro" id="IPR052207">
    <property type="entry name" value="Max-like/E-box_TFs"/>
</dbReference>
<evidence type="ECO:0000256" key="1">
    <source>
        <dbReference type="ARBA" id="ARBA00004123"/>
    </source>
</evidence>
<dbReference type="OrthoDB" id="5778525at2759"/>
<feature type="region of interest" description="Disordered" evidence="6">
    <location>
        <begin position="65"/>
        <end position="249"/>
    </location>
</feature>
<evidence type="ECO:0000256" key="4">
    <source>
        <dbReference type="ARBA" id="ARBA00023163"/>
    </source>
</evidence>
<name>A0A1J8RDZ1_9AGAM</name>
<dbReference type="PANTHER" id="PTHR15741:SF27">
    <property type="entry name" value="TRANSCRIPTION FACTOR AP-4"/>
    <property type="match status" value="1"/>
</dbReference>
<keyword evidence="4" id="KW-0804">Transcription</keyword>
<keyword evidence="5" id="KW-0539">Nucleus</keyword>
<feature type="domain" description="BHLH" evidence="7">
    <location>
        <begin position="236"/>
        <end position="329"/>
    </location>
</feature>
<dbReference type="EMBL" id="LVVM01000769">
    <property type="protein sequence ID" value="OJA19978.1"/>
    <property type="molecule type" value="Genomic_DNA"/>
</dbReference>
<evidence type="ECO:0000256" key="3">
    <source>
        <dbReference type="ARBA" id="ARBA00023125"/>
    </source>
</evidence>
<dbReference type="GO" id="GO:0000978">
    <property type="term" value="F:RNA polymerase II cis-regulatory region sequence-specific DNA binding"/>
    <property type="evidence" value="ECO:0007669"/>
    <property type="project" value="TreeGrafter"/>
</dbReference>
<evidence type="ECO:0000313" key="9">
    <source>
        <dbReference type="Proteomes" id="UP000183567"/>
    </source>
</evidence>
<feature type="compositionally biased region" description="Acidic residues" evidence="6">
    <location>
        <begin position="378"/>
        <end position="387"/>
    </location>
</feature>
<dbReference type="STRING" id="180088.A0A1J8RDZ1"/>
<evidence type="ECO:0000256" key="5">
    <source>
        <dbReference type="ARBA" id="ARBA00023242"/>
    </source>
</evidence>
<evidence type="ECO:0000313" key="8">
    <source>
        <dbReference type="EMBL" id="OJA19978.1"/>
    </source>
</evidence>
<feature type="region of interest" description="Disordered" evidence="6">
    <location>
        <begin position="351"/>
        <end position="387"/>
    </location>
</feature>
<dbReference type="InterPro" id="IPR011598">
    <property type="entry name" value="bHLH_dom"/>
</dbReference>
<comment type="subcellular location">
    <subcellularLocation>
        <location evidence="1">Nucleus</location>
    </subcellularLocation>
</comment>
<sequence length="387" mass="42347">MSLLTPSEAHAFQKFLASLDTTDFSASWNMQLEVSHEHMPPAHGREALTQATKDLMSLDADKWRYPLAHQPSPGSPPTRNSPAVPLVNRHSQSQSNPLSFLYSTRRERRAEGNDDAAAHQQPPNAHPQPPSRSRTQIPSLQRPAEPSSVSARTRSRTFAFENTSSSSSSQSPIDPSSSRSSSSTHDTTPTPGSSSKRSTPPDLNVANKRRRQTSVASHDAPQGQSTRTSTLLSPSQKKANHIQSEQKRRANIRKGYEALCEIVPPLREAMLAEAIEEEEGAGPGSGKKGGRRRCKGKAGNDDGEKIDGRAGPKSEHVVLSKTIDYITELLSEHNVLTQRLMVARGTLPLDHPLLQRHPDAPPPLWERKWTGGDGKGGDDEEDDEMES</sequence>
<gene>
    <name evidence="8" type="ORF">AZE42_04214</name>
</gene>
<keyword evidence="3" id="KW-0238">DNA-binding</keyword>
<dbReference type="GO" id="GO:0000981">
    <property type="term" value="F:DNA-binding transcription factor activity, RNA polymerase II-specific"/>
    <property type="evidence" value="ECO:0007669"/>
    <property type="project" value="TreeGrafter"/>
</dbReference>
<organism evidence="8 9">
    <name type="scientific">Rhizopogon vesiculosus</name>
    <dbReference type="NCBI Taxonomy" id="180088"/>
    <lineage>
        <taxon>Eukaryota</taxon>
        <taxon>Fungi</taxon>
        <taxon>Dikarya</taxon>
        <taxon>Basidiomycota</taxon>
        <taxon>Agaricomycotina</taxon>
        <taxon>Agaricomycetes</taxon>
        <taxon>Agaricomycetidae</taxon>
        <taxon>Boletales</taxon>
        <taxon>Suillineae</taxon>
        <taxon>Rhizopogonaceae</taxon>
        <taxon>Rhizopogon</taxon>
    </lineage>
</organism>
<dbReference type="PANTHER" id="PTHR15741">
    <property type="entry name" value="BASIC HELIX-LOOP-HELIX ZIP TRANSCRIPTION FACTOR"/>
    <property type="match status" value="1"/>
</dbReference>
<dbReference type="InterPro" id="IPR036638">
    <property type="entry name" value="HLH_DNA-bd_sf"/>
</dbReference>
<keyword evidence="9" id="KW-1185">Reference proteome</keyword>
<feature type="compositionally biased region" description="Basic and acidic residues" evidence="6">
    <location>
        <begin position="298"/>
        <end position="312"/>
    </location>
</feature>
<evidence type="ECO:0000256" key="2">
    <source>
        <dbReference type="ARBA" id="ARBA00023015"/>
    </source>
</evidence>
<dbReference type="GO" id="GO:0046983">
    <property type="term" value="F:protein dimerization activity"/>
    <property type="evidence" value="ECO:0007669"/>
    <property type="project" value="InterPro"/>
</dbReference>
<feature type="compositionally biased region" description="Polar residues" evidence="6">
    <location>
        <begin position="222"/>
        <end position="243"/>
    </location>
</feature>
<dbReference type="SUPFAM" id="SSF47459">
    <property type="entry name" value="HLH, helix-loop-helix DNA-binding domain"/>
    <property type="match status" value="1"/>
</dbReference>
<protein>
    <recommendedName>
        <fullName evidence="7">BHLH domain-containing protein</fullName>
    </recommendedName>
</protein>
<accession>A0A1J8RDZ1</accession>
<dbReference type="AlphaFoldDB" id="A0A1J8RDZ1"/>
<feature type="region of interest" description="Disordered" evidence="6">
    <location>
        <begin position="277"/>
        <end position="312"/>
    </location>
</feature>
<dbReference type="GO" id="GO:0005634">
    <property type="term" value="C:nucleus"/>
    <property type="evidence" value="ECO:0007669"/>
    <property type="project" value="UniProtKB-SubCell"/>
</dbReference>
<proteinExistence type="predicted"/>
<evidence type="ECO:0000256" key="6">
    <source>
        <dbReference type="SAM" id="MobiDB-lite"/>
    </source>
</evidence>
<dbReference type="Proteomes" id="UP000183567">
    <property type="component" value="Unassembled WGS sequence"/>
</dbReference>
<feature type="compositionally biased region" description="Polar residues" evidence="6">
    <location>
        <begin position="89"/>
        <end position="102"/>
    </location>
</feature>
<feature type="compositionally biased region" description="Low complexity" evidence="6">
    <location>
        <begin position="163"/>
        <end position="195"/>
    </location>
</feature>
<dbReference type="Gene3D" id="4.10.280.10">
    <property type="entry name" value="Helix-loop-helix DNA-binding domain"/>
    <property type="match status" value="1"/>
</dbReference>
<comment type="caution">
    <text evidence="8">The sequence shown here is derived from an EMBL/GenBank/DDBJ whole genome shotgun (WGS) entry which is preliminary data.</text>
</comment>
<reference evidence="8 9" key="1">
    <citation type="submission" date="2016-03" db="EMBL/GenBank/DDBJ databases">
        <title>Comparative genomics of the ectomycorrhizal sister species Rhizopogon vinicolor and Rhizopogon vesiculosus (Basidiomycota: Boletales) reveals a divergence of the mating type B locus.</title>
        <authorList>
            <person name="Mujic A.B."/>
            <person name="Kuo A."/>
            <person name="Tritt A."/>
            <person name="Lipzen A."/>
            <person name="Chen C."/>
            <person name="Johnson J."/>
            <person name="Sharma A."/>
            <person name="Barry K."/>
            <person name="Grigoriev I.V."/>
            <person name="Spatafora J.W."/>
        </authorList>
    </citation>
    <scope>NUCLEOTIDE SEQUENCE [LARGE SCALE GENOMIC DNA]</scope>
    <source>
        <strain evidence="8 9">AM-OR11-056</strain>
    </source>
</reference>
<evidence type="ECO:0000259" key="7">
    <source>
        <dbReference type="PROSITE" id="PS50888"/>
    </source>
</evidence>
<dbReference type="PROSITE" id="PS50888">
    <property type="entry name" value="BHLH"/>
    <property type="match status" value="1"/>
</dbReference>
<keyword evidence="2" id="KW-0805">Transcription regulation</keyword>